<dbReference type="OrthoDB" id="1404523at2"/>
<dbReference type="Proteomes" id="UP000003844">
    <property type="component" value="Unassembled WGS sequence"/>
</dbReference>
<dbReference type="HOGENOM" id="CLU_067109_0_0_10"/>
<name>H2BV21_GILLR</name>
<sequence>MKNKLYINGIASISAQAGNAVFSDSIAEYHQNIIPAIAPNYKEFITATALRRMSGAIKMGLTAAKIALKDAGTSMPDAIITGTGQGCQQDTEKFLKAMLVQNEAFVSPTAFIQSTHNTVGGQIALNLKCRAYNVTYTQNSGSLESALIDVQLQFLEQPVPETILVGGVDEISEKITSFLYLDGQLKQEETYNLDLFKTGSPGSITSEGAHFFSISSVKSSETYAGLLDVLVFNSNTSEEVSERINRFLKENHLTEDAIELVILGNNGDSRYDHFYTPLQDEIFRNKTQLGYKHLVGDYNTVSGYAVWLACNILKNGEIPEICKLNSVPIEKPKNILIYNQYLGENHSIILLSSR</sequence>
<dbReference type="RefSeq" id="WP_006990217.1">
    <property type="nucleotide sequence ID" value="NZ_JH594606.1"/>
</dbReference>
<dbReference type="SUPFAM" id="SSF53901">
    <property type="entry name" value="Thiolase-like"/>
    <property type="match status" value="1"/>
</dbReference>
<keyword evidence="3" id="KW-1185">Reference proteome</keyword>
<protein>
    <submittedName>
        <fullName evidence="2">3-oxoacyl-(ACP) synthase III</fullName>
    </submittedName>
</protein>
<dbReference type="AlphaFoldDB" id="H2BV21"/>
<dbReference type="EMBL" id="JH594606">
    <property type="protein sequence ID" value="EHQ03911.1"/>
    <property type="molecule type" value="Genomic_DNA"/>
</dbReference>
<evidence type="ECO:0000259" key="1">
    <source>
        <dbReference type="Pfam" id="PF13723"/>
    </source>
</evidence>
<gene>
    <name evidence="2" type="ORF">Gilli_3308</name>
</gene>
<feature type="domain" description="Beta-ketoacyl synthase-like N-terminal" evidence="1">
    <location>
        <begin position="43"/>
        <end position="165"/>
    </location>
</feature>
<dbReference type="Pfam" id="PF13723">
    <property type="entry name" value="Ketoacyl-synt_2"/>
    <property type="match status" value="1"/>
</dbReference>
<dbReference type="STRING" id="865937.Gilli_3308"/>
<accession>H2BV21</accession>
<dbReference type="eggNOG" id="COG0304">
    <property type="taxonomic scope" value="Bacteria"/>
</dbReference>
<evidence type="ECO:0000313" key="2">
    <source>
        <dbReference type="EMBL" id="EHQ03911.1"/>
    </source>
</evidence>
<evidence type="ECO:0000313" key="3">
    <source>
        <dbReference type="Proteomes" id="UP000003844"/>
    </source>
</evidence>
<dbReference type="GO" id="GO:0016746">
    <property type="term" value="F:acyltransferase activity"/>
    <property type="evidence" value="ECO:0007669"/>
    <property type="project" value="InterPro"/>
</dbReference>
<dbReference type="Gene3D" id="3.40.47.10">
    <property type="match status" value="1"/>
</dbReference>
<proteinExistence type="predicted"/>
<reference evidence="3" key="1">
    <citation type="journal article" date="2012" name="Stand. Genomic Sci.">
        <title>Genome sequence of the Antarctic rhodopsins-containing flavobacterium Gillisia limnaea type strain (R-8282(T)).</title>
        <authorList>
            <person name="Riedel T."/>
            <person name="Held B."/>
            <person name="Nolan M."/>
            <person name="Lucas S."/>
            <person name="Lapidus A."/>
            <person name="Tice H."/>
            <person name="Del Rio T.G."/>
            <person name="Cheng J.F."/>
            <person name="Han C."/>
            <person name="Tapia R."/>
            <person name="Goodwin L.A."/>
            <person name="Pitluck S."/>
            <person name="Liolios K."/>
            <person name="Mavromatis K."/>
            <person name="Pagani I."/>
            <person name="Ivanova N."/>
            <person name="Mikhailova N."/>
            <person name="Pati A."/>
            <person name="Chen A."/>
            <person name="Palaniappan K."/>
            <person name="Land M."/>
            <person name="Rohde M."/>
            <person name="Tindall B.J."/>
            <person name="Detter J.C."/>
            <person name="Goker M."/>
            <person name="Bristow J."/>
            <person name="Eisen J.A."/>
            <person name="Markowitz V."/>
            <person name="Hugenholtz P."/>
            <person name="Kyrpides N.C."/>
            <person name="Klenk H.P."/>
            <person name="Woyke T."/>
        </authorList>
    </citation>
    <scope>NUCLEOTIDE SEQUENCE [LARGE SCALE GENOMIC DNA]</scope>
    <source>
        <strain evidence="3">DSM 15749 / LMG 21470 / R-8282</strain>
    </source>
</reference>
<dbReference type="InterPro" id="IPR014030">
    <property type="entry name" value="Ketoacyl_synth_N"/>
</dbReference>
<organism evidence="2 3">
    <name type="scientific">Gillisia limnaea (strain DSM 15749 / LMG 21470 / R-8282)</name>
    <dbReference type="NCBI Taxonomy" id="865937"/>
    <lineage>
        <taxon>Bacteria</taxon>
        <taxon>Pseudomonadati</taxon>
        <taxon>Bacteroidota</taxon>
        <taxon>Flavobacteriia</taxon>
        <taxon>Flavobacteriales</taxon>
        <taxon>Flavobacteriaceae</taxon>
        <taxon>Gillisia</taxon>
    </lineage>
</organism>
<dbReference type="InterPro" id="IPR016039">
    <property type="entry name" value="Thiolase-like"/>
</dbReference>